<feature type="domain" description="Core-binding (CB)" evidence="5">
    <location>
        <begin position="6"/>
        <end position="96"/>
    </location>
</feature>
<evidence type="ECO:0000259" key="5">
    <source>
        <dbReference type="PROSITE" id="PS51900"/>
    </source>
</evidence>
<gene>
    <name evidence="6" type="ORF">SAMN05216352_101594</name>
</gene>
<keyword evidence="7" id="KW-1185">Reference proteome</keyword>
<dbReference type="Proteomes" id="UP000199017">
    <property type="component" value="Unassembled WGS sequence"/>
</dbReference>
<sequence length="325" mass="38145">MTGQAFQLPLDAERFLESLAAKQRKESTITRYRYDLADFFRYLEVKTESNMIIQSKSITPHLAEEYFYFLENVRHYQLRTLKRIQTVLKRYFAYLLSTGKIQIDPMTSLDLDESIWNQLTKEELLTRSEEKKLTGSLLSDSGLSQKQAAARPLLAPRNLLIVTLFLNYGLRLQEISNLKIKHINQGKGQIMIPEETGNPRTLRLTKSDQKLLFHYVKVIPEPVRPKRPEDPLFVAFDFQRQTYRWSYETDAPKNLTEIAIQKMIREERKRAGIDRSVSARHFRNTFIIRVLQQGQTPEQVKKMLGLQTILTLNKYIDYVEKEHSS</sequence>
<dbReference type="OrthoDB" id="2349923at2"/>
<dbReference type="PANTHER" id="PTHR30349">
    <property type="entry name" value="PHAGE INTEGRASE-RELATED"/>
    <property type="match status" value="1"/>
</dbReference>
<evidence type="ECO:0000256" key="1">
    <source>
        <dbReference type="ARBA" id="ARBA00023125"/>
    </source>
</evidence>
<dbReference type="InterPro" id="IPR002104">
    <property type="entry name" value="Integrase_catalytic"/>
</dbReference>
<proteinExistence type="predicted"/>
<accession>A0A1G8D8E3</accession>
<dbReference type="InterPro" id="IPR044068">
    <property type="entry name" value="CB"/>
</dbReference>
<evidence type="ECO:0000256" key="3">
    <source>
        <dbReference type="PROSITE-ProRule" id="PRU01248"/>
    </source>
</evidence>
<organism evidence="6 7">
    <name type="scientific">Alteribacillus bidgolensis</name>
    <dbReference type="NCBI Taxonomy" id="930129"/>
    <lineage>
        <taxon>Bacteria</taxon>
        <taxon>Bacillati</taxon>
        <taxon>Bacillota</taxon>
        <taxon>Bacilli</taxon>
        <taxon>Bacillales</taxon>
        <taxon>Bacillaceae</taxon>
        <taxon>Alteribacillus</taxon>
    </lineage>
</organism>
<reference evidence="6 7" key="1">
    <citation type="submission" date="2016-10" db="EMBL/GenBank/DDBJ databases">
        <authorList>
            <person name="de Groot N.N."/>
        </authorList>
    </citation>
    <scope>NUCLEOTIDE SEQUENCE [LARGE SCALE GENOMIC DNA]</scope>
    <source>
        <strain evidence="7">P4B,CCM 7963,CECT 7998,DSM 25260,IBRC-M 10614,KCTC 13821</strain>
    </source>
</reference>
<dbReference type="Pfam" id="PF00589">
    <property type="entry name" value="Phage_integrase"/>
    <property type="match status" value="1"/>
</dbReference>
<dbReference type="InterPro" id="IPR050090">
    <property type="entry name" value="Tyrosine_recombinase_XerCD"/>
</dbReference>
<dbReference type="InterPro" id="IPR010998">
    <property type="entry name" value="Integrase_recombinase_N"/>
</dbReference>
<dbReference type="GO" id="GO:0003677">
    <property type="term" value="F:DNA binding"/>
    <property type="evidence" value="ECO:0007669"/>
    <property type="project" value="UniProtKB-UniRule"/>
</dbReference>
<dbReference type="RefSeq" id="WP_091580611.1">
    <property type="nucleotide sequence ID" value="NZ_FNDU01000001.1"/>
</dbReference>
<evidence type="ECO:0000313" key="7">
    <source>
        <dbReference type="Proteomes" id="UP000199017"/>
    </source>
</evidence>
<dbReference type="PROSITE" id="PS51898">
    <property type="entry name" value="TYR_RECOMBINASE"/>
    <property type="match status" value="1"/>
</dbReference>
<dbReference type="PANTHER" id="PTHR30349:SF86">
    <property type="entry name" value="INTEGRASE_RECOMBINASE AQ_AA09-RELATED"/>
    <property type="match status" value="1"/>
</dbReference>
<dbReference type="STRING" id="930129.SAMN05216352_101594"/>
<dbReference type="Gene3D" id="1.10.443.10">
    <property type="entry name" value="Intergrase catalytic core"/>
    <property type="match status" value="1"/>
</dbReference>
<dbReference type="InterPro" id="IPR011010">
    <property type="entry name" value="DNA_brk_join_enz"/>
</dbReference>
<dbReference type="GO" id="GO:0006310">
    <property type="term" value="P:DNA recombination"/>
    <property type="evidence" value="ECO:0007669"/>
    <property type="project" value="UniProtKB-KW"/>
</dbReference>
<evidence type="ECO:0000313" key="6">
    <source>
        <dbReference type="EMBL" id="SDH54058.1"/>
    </source>
</evidence>
<feature type="domain" description="Tyr recombinase" evidence="4">
    <location>
        <begin position="120"/>
        <end position="325"/>
    </location>
</feature>
<dbReference type="Gene3D" id="1.10.150.130">
    <property type="match status" value="1"/>
</dbReference>
<dbReference type="InterPro" id="IPR013762">
    <property type="entry name" value="Integrase-like_cat_sf"/>
</dbReference>
<evidence type="ECO:0000259" key="4">
    <source>
        <dbReference type="PROSITE" id="PS51898"/>
    </source>
</evidence>
<dbReference type="SUPFAM" id="SSF56349">
    <property type="entry name" value="DNA breaking-rejoining enzymes"/>
    <property type="match status" value="1"/>
</dbReference>
<name>A0A1G8D8E3_9BACI</name>
<dbReference type="PROSITE" id="PS51900">
    <property type="entry name" value="CB"/>
    <property type="match status" value="1"/>
</dbReference>
<dbReference type="CDD" id="cd00397">
    <property type="entry name" value="DNA_BRE_C"/>
    <property type="match status" value="1"/>
</dbReference>
<keyword evidence="2" id="KW-0233">DNA recombination</keyword>
<evidence type="ECO:0000256" key="2">
    <source>
        <dbReference type="ARBA" id="ARBA00023172"/>
    </source>
</evidence>
<protein>
    <submittedName>
        <fullName evidence="6">Site-specific recombinase XerD</fullName>
    </submittedName>
</protein>
<dbReference type="EMBL" id="FNDU01000001">
    <property type="protein sequence ID" value="SDH54058.1"/>
    <property type="molecule type" value="Genomic_DNA"/>
</dbReference>
<keyword evidence="1 3" id="KW-0238">DNA-binding</keyword>
<dbReference type="GO" id="GO:0015074">
    <property type="term" value="P:DNA integration"/>
    <property type="evidence" value="ECO:0007669"/>
    <property type="project" value="InterPro"/>
</dbReference>
<dbReference type="AlphaFoldDB" id="A0A1G8D8E3"/>